<dbReference type="InterPro" id="IPR013078">
    <property type="entry name" value="His_Pase_superF_clade-1"/>
</dbReference>
<gene>
    <name evidence="2" type="ORF">CQY20_13470</name>
    <name evidence="1" type="ORF">MAGR_53280</name>
</gene>
<dbReference type="Proteomes" id="UP000465302">
    <property type="component" value="Unassembled WGS sequence"/>
</dbReference>
<dbReference type="EMBL" id="PDCP01000020">
    <property type="protein sequence ID" value="PEG38437.1"/>
    <property type="molecule type" value="Genomic_DNA"/>
</dbReference>
<accession>A0A2A7N3W0</accession>
<comment type="caution">
    <text evidence="2">The sequence shown here is derived from an EMBL/GenBank/DDBJ whole genome shotgun (WGS) entry which is preliminary data.</text>
</comment>
<dbReference type="Pfam" id="PF00300">
    <property type="entry name" value="His_Phos_1"/>
    <property type="match status" value="1"/>
</dbReference>
<proteinExistence type="predicted"/>
<dbReference type="CDD" id="cd07067">
    <property type="entry name" value="HP_PGM_like"/>
    <property type="match status" value="1"/>
</dbReference>
<dbReference type="PANTHER" id="PTHR48100">
    <property type="entry name" value="BROAD-SPECIFICITY PHOSPHATASE YOR283W-RELATED"/>
    <property type="match status" value="1"/>
</dbReference>
<evidence type="ECO:0000313" key="2">
    <source>
        <dbReference type="EMBL" id="PEG38437.1"/>
    </source>
</evidence>
<evidence type="ECO:0000313" key="4">
    <source>
        <dbReference type="Proteomes" id="UP000465302"/>
    </source>
</evidence>
<dbReference type="SUPFAM" id="SSF53254">
    <property type="entry name" value="Phosphoglycerate mutase-like"/>
    <property type="match status" value="1"/>
</dbReference>
<name>A0A2A7N3W0_MYCAG</name>
<dbReference type="OrthoDB" id="5241674at2"/>
<dbReference type="InterPro" id="IPR029033">
    <property type="entry name" value="His_PPase_superfam"/>
</dbReference>
<dbReference type="GO" id="GO:0016791">
    <property type="term" value="F:phosphatase activity"/>
    <property type="evidence" value="ECO:0007669"/>
    <property type="project" value="TreeGrafter"/>
</dbReference>
<dbReference type="Gene3D" id="3.40.50.1240">
    <property type="entry name" value="Phosphoglycerate mutase-like"/>
    <property type="match status" value="1"/>
</dbReference>
<dbReference type="EMBL" id="BLKS01000001">
    <property type="protein sequence ID" value="GFG53887.1"/>
    <property type="molecule type" value="Genomic_DNA"/>
</dbReference>
<evidence type="ECO:0000313" key="3">
    <source>
        <dbReference type="Proteomes" id="UP000220914"/>
    </source>
</evidence>
<dbReference type="SMART" id="SM00855">
    <property type="entry name" value="PGAM"/>
    <property type="match status" value="1"/>
</dbReference>
<reference evidence="2 3" key="1">
    <citation type="submission" date="2017-10" db="EMBL/GenBank/DDBJ databases">
        <title>The new phylogeny of genus Mycobacterium.</title>
        <authorList>
            <person name="Tortoli E."/>
            <person name="Trovato A."/>
            <person name="Cirillo D.M."/>
        </authorList>
    </citation>
    <scope>NUCLEOTIDE SEQUENCE [LARGE SCALE GENOMIC DNA]</scope>
    <source>
        <strain evidence="2 3">CCUG37673</strain>
    </source>
</reference>
<organism evidence="2 3">
    <name type="scientific">Mycolicibacterium agri</name>
    <name type="common">Mycobacterium agri</name>
    <dbReference type="NCBI Taxonomy" id="36811"/>
    <lineage>
        <taxon>Bacteria</taxon>
        <taxon>Bacillati</taxon>
        <taxon>Actinomycetota</taxon>
        <taxon>Actinomycetes</taxon>
        <taxon>Mycobacteriales</taxon>
        <taxon>Mycobacteriaceae</taxon>
        <taxon>Mycolicibacterium</taxon>
    </lineage>
</organism>
<dbReference type="GO" id="GO:0005737">
    <property type="term" value="C:cytoplasm"/>
    <property type="evidence" value="ECO:0007669"/>
    <property type="project" value="TreeGrafter"/>
</dbReference>
<dbReference type="RefSeq" id="WP_097940578.1">
    <property type="nucleotide sequence ID" value="NZ_BLKS01000001.1"/>
</dbReference>
<dbReference type="InterPro" id="IPR050275">
    <property type="entry name" value="PGM_Phosphatase"/>
</dbReference>
<evidence type="ECO:0000313" key="1">
    <source>
        <dbReference type="EMBL" id="GFG53887.1"/>
    </source>
</evidence>
<reference evidence="1" key="3">
    <citation type="submission" date="2020-02" db="EMBL/GenBank/DDBJ databases">
        <authorList>
            <person name="Matsumoto Y."/>
            <person name="Motooka D."/>
            <person name="Nakamura S."/>
        </authorList>
    </citation>
    <scope>NUCLEOTIDE SEQUENCE</scope>
    <source>
        <strain evidence="1">JCM 6377</strain>
    </source>
</reference>
<reference evidence="1 4" key="2">
    <citation type="journal article" date="2019" name="Emerg. Microbes Infect.">
        <title>Comprehensive subspecies identification of 175 nontuberculous mycobacteria species based on 7547 genomic profiles.</title>
        <authorList>
            <person name="Matsumoto Y."/>
            <person name="Kinjo T."/>
            <person name="Motooka D."/>
            <person name="Nabeya D."/>
            <person name="Jung N."/>
            <person name="Uechi K."/>
            <person name="Horii T."/>
            <person name="Iida T."/>
            <person name="Fujita J."/>
            <person name="Nakamura S."/>
        </authorList>
    </citation>
    <scope>NUCLEOTIDE SEQUENCE [LARGE SCALE GENOMIC DNA]</scope>
    <source>
        <strain evidence="1 4">JCM 6377</strain>
    </source>
</reference>
<protein>
    <submittedName>
        <fullName evidence="2">Histidine phosphatase family protein</fullName>
    </submittedName>
    <submittedName>
        <fullName evidence="1">Phosphoglycerate mutase</fullName>
    </submittedName>
</protein>
<keyword evidence="3" id="KW-1185">Reference proteome</keyword>
<dbReference type="AlphaFoldDB" id="A0A2A7N3W0"/>
<dbReference type="PANTHER" id="PTHR48100:SF1">
    <property type="entry name" value="HISTIDINE PHOSPHATASE FAMILY PROTEIN-RELATED"/>
    <property type="match status" value="1"/>
</dbReference>
<sequence>MQLLLVRHALPLRSEPGEGSDPDLSADGVAQAKRLPDALARFPITRLVSSPQKRSIQTAAPVADALGLGIDIDDRIAEYDRDLAHYIPIEQIAAEYPEELARLASGHLPSAVDEAAFLRRVTEGINDIAAASDHQDTVAVFTHGGVINALLHVILRTERILCVNVDYAGITRVLRSRKGDLYVASVNGTEHVWDLLPRNQRW</sequence>
<dbReference type="Proteomes" id="UP000220914">
    <property type="component" value="Unassembled WGS sequence"/>
</dbReference>